<name>A0A1W1EKL7_9ZZZZ</name>
<feature type="transmembrane region" description="Helical" evidence="1">
    <location>
        <begin position="39"/>
        <end position="57"/>
    </location>
</feature>
<protein>
    <recommendedName>
        <fullName evidence="3">DUF304 domain-containing protein</fullName>
    </recommendedName>
</protein>
<evidence type="ECO:0000256" key="1">
    <source>
        <dbReference type="SAM" id="Phobius"/>
    </source>
</evidence>
<dbReference type="EMBL" id="FRYL01000038">
    <property type="protein sequence ID" value="SHO81387.1"/>
    <property type="molecule type" value="Genomic_DNA"/>
</dbReference>
<proteinExistence type="predicted"/>
<accession>A0A1W1EKL7</accession>
<keyword evidence="1" id="KW-0812">Transmembrane</keyword>
<organism evidence="2">
    <name type="scientific">hydrothermal vent metagenome</name>
    <dbReference type="NCBI Taxonomy" id="652676"/>
    <lineage>
        <taxon>unclassified sequences</taxon>
        <taxon>metagenomes</taxon>
        <taxon>ecological metagenomes</taxon>
    </lineage>
</organism>
<keyword evidence="1" id="KW-0472">Membrane</keyword>
<dbReference type="AlphaFoldDB" id="A0A1W1EKL7"/>
<evidence type="ECO:0000313" key="2">
    <source>
        <dbReference type="EMBL" id="SHO81387.1"/>
    </source>
</evidence>
<reference evidence="2" key="1">
    <citation type="submission" date="2016-10" db="EMBL/GenBank/DDBJ databases">
        <authorList>
            <person name="de Groot N.N."/>
        </authorList>
    </citation>
    <scope>NUCLEOTIDE SEQUENCE</scope>
</reference>
<gene>
    <name evidence="2" type="ORF">MNB_SV-15-954</name>
</gene>
<evidence type="ECO:0008006" key="3">
    <source>
        <dbReference type="Google" id="ProtNLM"/>
    </source>
</evidence>
<sequence length="174" mass="20937">MSEIDNNNLINEVDSDYHKLYNKNEELIWRGTHRHTRMLFYHIVDFLSILFLIYLSINITPYFLLLIVIPIIISTIKFLEIERNIYEITTKRLKIRKGKFTSTLYEIELYDVKHTVLEEKRNHKGYITFLTSSSKFGTIRFPRMDEPAVIHDKVRDIYEEIKLERNKITHKSTI</sequence>
<feature type="transmembrane region" description="Helical" evidence="1">
    <location>
        <begin position="63"/>
        <end position="81"/>
    </location>
</feature>
<keyword evidence="1" id="KW-1133">Transmembrane helix</keyword>